<evidence type="ECO:0000256" key="2">
    <source>
        <dbReference type="SAM" id="Phobius"/>
    </source>
</evidence>
<reference evidence="4" key="1">
    <citation type="submission" date="2019-07" db="EMBL/GenBank/DDBJ databases">
        <title>De Novo Assembly of kiwifruit Actinidia rufa.</title>
        <authorList>
            <person name="Sugita-Konishi S."/>
            <person name="Sato K."/>
            <person name="Mori E."/>
            <person name="Abe Y."/>
            <person name="Kisaki G."/>
            <person name="Hamano K."/>
            <person name="Suezawa K."/>
            <person name="Otani M."/>
            <person name="Fukuda T."/>
            <person name="Manabe T."/>
            <person name="Gomi K."/>
            <person name="Tabuchi M."/>
            <person name="Akimitsu K."/>
            <person name="Kataoka I."/>
        </authorList>
    </citation>
    <scope>NUCLEOTIDE SEQUENCE [LARGE SCALE GENOMIC DNA]</scope>
    <source>
        <strain evidence="4">cv. Fuchu</strain>
    </source>
</reference>
<sequence>MKGARDERCDSEEGAEEVQDGGYTLKVEALNEALAFLTHFPEHVHDDALDLLLDELHQQTLKSSILDKEPMNRVVSLLLEAEAATAVEESPNSSGLRIIDGFIIPKFRYDPVKKASAIWFGSAINNKVEAFSIYCAQKWNEHILNGVWSTPMKVFFWLRNLGRYMLMLKMAKILFLTLLVLYLSSDGFLFPGLLHSKLQFSF</sequence>
<evidence type="ECO:0000313" key="4">
    <source>
        <dbReference type="Proteomes" id="UP000585474"/>
    </source>
</evidence>
<keyword evidence="2" id="KW-0472">Membrane</keyword>
<dbReference type="GO" id="GO:0006261">
    <property type="term" value="P:DNA-templated DNA replication"/>
    <property type="evidence" value="ECO:0007669"/>
    <property type="project" value="InterPro"/>
</dbReference>
<organism evidence="3 4">
    <name type="scientific">Actinidia rufa</name>
    <dbReference type="NCBI Taxonomy" id="165716"/>
    <lineage>
        <taxon>Eukaryota</taxon>
        <taxon>Viridiplantae</taxon>
        <taxon>Streptophyta</taxon>
        <taxon>Embryophyta</taxon>
        <taxon>Tracheophyta</taxon>
        <taxon>Spermatophyta</taxon>
        <taxon>Magnoliopsida</taxon>
        <taxon>eudicotyledons</taxon>
        <taxon>Gunneridae</taxon>
        <taxon>Pentapetalae</taxon>
        <taxon>asterids</taxon>
        <taxon>Ericales</taxon>
        <taxon>Actinidiaceae</taxon>
        <taxon>Actinidia</taxon>
    </lineage>
</organism>
<evidence type="ECO:0000256" key="1">
    <source>
        <dbReference type="SAM" id="MobiDB-lite"/>
    </source>
</evidence>
<proteinExistence type="predicted"/>
<accession>A0A7J0DY56</accession>
<keyword evidence="4" id="KW-1185">Reference proteome</keyword>
<evidence type="ECO:0000313" key="3">
    <source>
        <dbReference type="EMBL" id="GFS44875.1"/>
    </source>
</evidence>
<feature type="transmembrane region" description="Helical" evidence="2">
    <location>
        <begin position="173"/>
        <end position="194"/>
    </location>
</feature>
<keyword evidence="2" id="KW-1133">Transmembrane helix</keyword>
<dbReference type="GO" id="GO:0003677">
    <property type="term" value="F:DNA binding"/>
    <property type="evidence" value="ECO:0007669"/>
    <property type="project" value="InterPro"/>
</dbReference>
<feature type="compositionally biased region" description="Acidic residues" evidence="1">
    <location>
        <begin position="9"/>
        <end position="19"/>
    </location>
</feature>
<comment type="caution">
    <text evidence="3">The sequence shown here is derived from an EMBL/GenBank/DDBJ whole genome shotgun (WGS) entry which is preliminary data.</text>
</comment>
<dbReference type="AlphaFoldDB" id="A0A7J0DY56"/>
<gene>
    <name evidence="3" type="ORF">Acr_00g0092570</name>
</gene>
<dbReference type="InterPro" id="IPR016266">
    <property type="entry name" value="POLE2"/>
</dbReference>
<dbReference type="GO" id="GO:0042276">
    <property type="term" value="P:error-prone translesion synthesis"/>
    <property type="evidence" value="ECO:0007669"/>
    <property type="project" value="TreeGrafter"/>
</dbReference>
<dbReference type="Gene3D" id="1.10.8.60">
    <property type="match status" value="1"/>
</dbReference>
<name>A0A7J0DY56_9ERIC</name>
<keyword evidence="2" id="KW-0812">Transmembrane</keyword>
<protein>
    <submittedName>
        <fullName evidence="3">Uncharacterized protein</fullName>
    </submittedName>
</protein>
<dbReference type="PANTHER" id="PTHR12708">
    <property type="entry name" value="DNA POLYMERASE EPSILON SUBUNIT B"/>
    <property type="match status" value="1"/>
</dbReference>
<dbReference type="OrthoDB" id="10254730at2759"/>
<dbReference type="EMBL" id="BJWL01000442">
    <property type="protein sequence ID" value="GFS44875.1"/>
    <property type="molecule type" value="Genomic_DNA"/>
</dbReference>
<dbReference type="Proteomes" id="UP000585474">
    <property type="component" value="Unassembled WGS sequence"/>
</dbReference>
<feature type="region of interest" description="Disordered" evidence="1">
    <location>
        <begin position="1"/>
        <end position="20"/>
    </location>
</feature>
<dbReference type="GO" id="GO:0008622">
    <property type="term" value="C:epsilon DNA polymerase complex"/>
    <property type="evidence" value="ECO:0007669"/>
    <property type="project" value="InterPro"/>
</dbReference>
<dbReference type="PANTHER" id="PTHR12708:SF0">
    <property type="entry name" value="DNA POLYMERASE EPSILON SUBUNIT 2"/>
    <property type="match status" value="1"/>
</dbReference>